<feature type="transmembrane region" description="Helical" evidence="2">
    <location>
        <begin position="128"/>
        <end position="150"/>
    </location>
</feature>
<dbReference type="EMBL" id="BAAANN010000017">
    <property type="protein sequence ID" value="GAA1966395.1"/>
    <property type="molecule type" value="Genomic_DNA"/>
</dbReference>
<feature type="region of interest" description="Disordered" evidence="1">
    <location>
        <begin position="155"/>
        <end position="198"/>
    </location>
</feature>
<feature type="region of interest" description="Disordered" evidence="1">
    <location>
        <begin position="92"/>
        <end position="114"/>
    </location>
</feature>
<gene>
    <name evidence="3" type="ORF">GCM10009754_43540</name>
</gene>
<evidence type="ECO:0000313" key="4">
    <source>
        <dbReference type="Proteomes" id="UP001501116"/>
    </source>
</evidence>
<keyword evidence="4" id="KW-1185">Reference proteome</keyword>
<protein>
    <recommendedName>
        <fullName evidence="5">Anti-sigma factor</fullName>
    </recommendedName>
</protein>
<name>A0ABP5CP70_9PSEU</name>
<keyword evidence="2" id="KW-0472">Membrane</keyword>
<feature type="compositionally biased region" description="Pro residues" evidence="1">
    <location>
        <begin position="97"/>
        <end position="111"/>
    </location>
</feature>
<proteinExistence type="predicted"/>
<evidence type="ECO:0000313" key="3">
    <source>
        <dbReference type="EMBL" id="GAA1966395.1"/>
    </source>
</evidence>
<keyword evidence="2" id="KW-1133">Transmembrane helix</keyword>
<evidence type="ECO:0008006" key="5">
    <source>
        <dbReference type="Google" id="ProtNLM"/>
    </source>
</evidence>
<sequence>MTDESRGLGGTVGPPWSVDVLADLHAGVLDEREAAELWPRVNADAEARAIIEALEATTADLDALGSAPVEPMPAEFAARLDAAIAEEAQRAFGGPPQQAPPQQAPPPPDLPVAPVTDLAAARRKRNKLLGWGTGLVAAAAAAVVAVAVIVPGGQSGSDGNMAQPPTSQPGGEPPLALKKNDLGGALGGPQGVRDFGPLGSEEKLDACLSANGIDPSLRPVKVRPVTYEGKPGVMVLFTTGKLAQFRLVVLSPTCGPGEPGKLLDELIGAR</sequence>
<dbReference type="Proteomes" id="UP001501116">
    <property type="component" value="Unassembled WGS sequence"/>
</dbReference>
<evidence type="ECO:0000256" key="1">
    <source>
        <dbReference type="SAM" id="MobiDB-lite"/>
    </source>
</evidence>
<organism evidence="3 4">
    <name type="scientific">Amycolatopsis minnesotensis</name>
    <dbReference type="NCBI Taxonomy" id="337894"/>
    <lineage>
        <taxon>Bacteria</taxon>
        <taxon>Bacillati</taxon>
        <taxon>Actinomycetota</taxon>
        <taxon>Actinomycetes</taxon>
        <taxon>Pseudonocardiales</taxon>
        <taxon>Pseudonocardiaceae</taxon>
        <taxon>Amycolatopsis</taxon>
    </lineage>
</organism>
<dbReference type="RefSeq" id="WP_344421614.1">
    <property type="nucleotide sequence ID" value="NZ_BAAANN010000017.1"/>
</dbReference>
<accession>A0ABP5CP70</accession>
<feature type="compositionally biased region" description="Polar residues" evidence="1">
    <location>
        <begin position="157"/>
        <end position="169"/>
    </location>
</feature>
<keyword evidence="2" id="KW-0812">Transmembrane</keyword>
<evidence type="ECO:0000256" key="2">
    <source>
        <dbReference type="SAM" id="Phobius"/>
    </source>
</evidence>
<comment type="caution">
    <text evidence="3">The sequence shown here is derived from an EMBL/GenBank/DDBJ whole genome shotgun (WGS) entry which is preliminary data.</text>
</comment>
<reference evidence="4" key="1">
    <citation type="journal article" date="2019" name="Int. J. Syst. Evol. Microbiol.">
        <title>The Global Catalogue of Microorganisms (GCM) 10K type strain sequencing project: providing services to taxonomists for standard genome sequencing and annotation.</title>
        <authorList>
            <consortium name="The Broad Institute Genomics Platform"/>
            <consortium name="The Broad Institute Genome Sequencing Center for Infectious Disease"/>
            <person name="Wu L."/>
            <person name="Ma J."/>
        </authorList>
    </citation>
    <scope>NUCLEOTIDE SEQUENCE [LARGE SCALE GENOMIC DNA]</scope>
    <source>
        <strain evidence="4">JCM 14545</strain>
    </source>
</reference>